<dbReference type="PANTHER" id="PTHR24028:SF46">
    <property type="entry name" value="PROTOCADHERIN-8"/>
    <property type="match status" value="1"/>
</dbReference>
<feature type="domain" description="Cadherin" evidence="14">
    <location>
        <begin position="588"/>
        <end position="697"/>
    </location>
</feature>
<dbReference type="GO" id="GO:0005509">
    <property type="term" value="F:calcium ion binding"/>
    <property type="evidence" value="ECO:0007669"/>
    <property type="project" value="UniProtKB-UniRule"/>
</dbReference>
<keyword evidence="15" id="KW-1185">Reference proteome</keyword>
<evidence type="ECO:0000259" key="14">
    <source>
        <dbReference type="PROSITE" id="PS50268"/>
    </source>
</evidence>
<proteinExistence type="predicted"/>
<gene>
    <name evidence="16" type="primary">PCDH8</name>
</gene>
<keyword evidence="7" id="KW-0130">Cell adhesion</keyword>
<keyword evidence="3 13" id="KW-0812">Transmembrane</keyword>
<dbReference type="InterPro" id="IPR013164">
    <property type="entry name" value="Cadherin_N"/>
</dbReference>
<dbReference type="InterPro" id="IPR050174">
    <property type="entry name" value="Protocadherin/Cadherin-CA"/>
</dbReference>
<keyword evidence="2" id="KW-1003">Cell membrane</keyword>
<dbReference type="GO" id="GO:0007156">
    <property type="term" value="P:homophilic cell adhesion via plasma membrane adhesion molecules"/>
    <property type="evidence" value="ECO:0007669"/>
    <property type="project" value="InterPro"/>
</dbReference>
<dbReference type="Gene3D" id="2.60.40.60">
    <property type="entry name" value="Cadherins"/>
    <property type="match status" value="6"/>
</dbReference>
<feature type="domain" description="Cadherin" evidence="14">
    <location>
        <begin position="127"/>
        <end position="234"/>
    </location>
</feature>
<keyword evidence="6 11" id="KW-0106">Calcium</keyword>
<dbReference type="CDD" id="cd11304">
    <property type="entry name" value="Cadherin_repeat"/>
    <property type="match status" value="6"/>
</dbReference>
<feature type="domain" description="Cadherin" evidence="14">
    <location>
        <begin position="345"/>
        <end position="452"/>
    </location>
</feature>
<dbReference type="PRINTS" id="PR00205">
    <property type="entry name" value="CADHERIN"/>
</dbReference>
<evidence type="ECO:0000256" key="7">
    <source>
        <dbReference type="ARBA" id="ARBA00022889"/>
    </source>
</evidence>
<protein>
    <submittedName>
        <fullName evidence="16">Protocadherin-8</fullName>
    </submittedName>
</protein>
<evidence type="ECO:0000256" key="9">
    <source>
        <dbReference type="ARBA" id="ARBA00023136"/>
    </source>
</evidence>
<evidence type="ECO:0000256" key="4">
    <source>
        <dbReference type="ARBA" id="ARBA00022729"/>
    </source>
</evidence>
<evidence type="ECO:0000256" key="10">
    <source>
        <dbReference type="ARBA" id="ARBA00023180"/>
    </source>
</evidence>
<keyword evidence="10" id="KW-0325">Glycoprotein</keyword>
<keyword evidence="4" id="KW-0732">Signal</keyword>
<feature type="compositionally biased region" description="Polar residues" evidence="12">
    <location>
        <begin position="930"/>
        <end position="939"/>
    </location>
</feature>
<dbReference type="SUPFAM" id="SSF49313">
    <property type="entry name" value="Cadherin-like"/>
    <property type="match status" value="5"/>
</dbReference>
<feature type="region of interest" description="Disordered" evidence="12">
    <location>
        <begin position="973"/>
        <end position="998"/>
    </location>
</feature>
<dbReference type="Pfam" id="PF08266">
    <property type="entry name" value="Cadherin_2"/>
    <property type="match status" value="1"/>
</dbReference>
<sequence>MGMGMEVVMEVEVGMGMVEMMEMKKMMAIMEVVMEMELCLLPLLLRVGSSQEPPRSASFFPASCQAEPLLHLPGAIGASERSMGARKERGCPSVPSHPVGILCLAWLLLLLLLASALGKTIRYHTYEEEPPGTVIGTLADELPLKGATGAERTFRLVKAPGNGSLVRVRERDGQLSLGPERLDREQLCGQAESPCLLAFDVLSLGGPAGAGASPFRLVHVELEVRDLNDHAPRFPQPAVALEVSESAAPGTRLPLPLAHDPDAGTNGLQSFALSPGSPFGLEAQRRADGLRCAELVLLRELDREAQAGYRLELVAKDGGSPPRSGTATLSVRVLDANDNAPAFPRGALLTLELPEDAPPGALLLELDAADADEGANGQLLYAWGSQVAPEARRLFSLDPLSGRLALRAPVDYELQRTYELDVQVSDRGASPLAAACKVVVRLLDVNDNAPAVAISALGAPTGSDAARGQQQQQEAAAEAEDEAGWAAVSEAAPAQSLVALVSTSDSDAGANGQVRCALLPAPHQPFALQRAYDAASYLVLTTGALDRERVAEYNLTLVAEDLGSPPAKTVRSFTVRVADENDNAPRFAKARYEVALPENNPPGAYLTTVAASDPDLGPNGKVSYRLLDNQIMGASISTYVSVDPGTGAIYALRTFNYEILKEMELSVQATDGGSPSLSSTALVKVRVMDQNDNAPVITSPAVTNGSLEIGVSSRASRDSLVVHIKARDADEGSSAELSFAFSQDPQQQERSLDLFAIHQKTGEVTLRRSLSDEQLGQVYPLLLTVADNGLPPLSTIVVVNFLVTASLPPSSGQESVAKPSSWDDQPLQWDVPLIVIIILAGSCTLLLAAIITIATTCNRRKKDKKVVLEEPLDTSHLEKDHEEGSPSDGALNPSSPRFDVHSFPSKSSFASPEPSPASEDVPASEHSRETNSLYDSQSRLRGANAESYTSTPSYSKEPAALVPIWKGHSFNTLSGREGEKFSGKDSGKGDSDFNDSDSDISGDALKKDLITHMQNGLWACTAECKLLGHSDRCWSPSCAQTNSHTSPHPKTQLSTFCRTTSLPRDTLHRDHFYPAQLPKTVGLQSVYEKVLHRDYDRTVTLRSPPHPGRLPDLQEISVPLYESPSHHYLGSPSEASKKV</sequence>
<feature type="compositionally biased region" description="Low complexity" evidence="12">
    <location>
        <begin position="902"/>
        <end position="921"/>
    </location>
</feature>
<comment type="subcellular location">
    <subcellularLocation>
        <location evidence="1">Cell membrane</location>
        <topology evidence="1">Single-pass type I membrane protein</topology>
    </subcellularLocation>
</comment>
<dbReference type="PROSITE" id="PS00232">
    <property type="entry name" value="CADHERIN_1"/>
    <property type="match status" value="3"/>
</dbReference>
<evidence type="ECO:0000256" key="8">
    <source>
        <dbReference type="ARBA" id="ARBA00022989"/>
    </source>
</evidence>
<dbReference type="AlphaFoldDB" id="A0A6J1UXL6"/>
<keyword evidence="8 13" id="KW-1133">Transmembrane helix</keyword>
<feature type="domain" description="Cadherin" evidence="14">
    <location>
        <begin position="235"/>
        <end position="343"/>
    </location>
</feature>
<feature type="domain" description="Cadherin" evidence="14">
    <location>
        <begin position="703"/>
        <end position="803"/>
    </location>
</feature>
<dbReference type="Pfam" id="PF00028">
    <property type="entry name" value="Cadherin"/>
    <property type="match status" value="5"/>
</dbReference>
<dbReference type="FunFam" id="2.60.40.60:FF:000004">
    <property type="entry name" value="Protocadherin 1 gamma 2"/>
    <property type="match status" value="1"/>
</dbReference>
<dbReference type="FunFam" id="2.60.40.60:FF:000092">
    <property type="entry name" value="Protocadherin 8"/>
    <property type="match status" value="1"/>
</dbReference>
<keyword evidence="5" id="KW-0677">Repeat</keyword>
<dbReference type="CTD" id="5100"/>
<dbReference type="FunFam" id="2.60.40.60:FF:000002">
    <property type="entry name" value="Protocadherin alpha 2"/>
    <property type="match status" value="1"/>
</dbReference>
<dbReference type="FunFam" id="2.60.40.60:FF:000007">
    <property type="entry name" value="Protocadherin alpha 2"/>
    <property type="match status" value="1"/>
</dbReference>
<dbReference type="SMART" id="SM00112">
    <property type="entry name" value="CA"/>
    <property type="match status" value="6"/>
</dbReference>
<feature type="compositionally biased region" description="Basic and acidic residues" evidence="12">
    <location>
        <begin position="872"/>
        <end position="884"/>
    </location>
</feature>
<evidence type="ECO:0000256" key="5">
    <source>
        <dbReference type="ARBA" id="ARBA00022737"/>
    </source>
</evidence>
<dbReference type="KEGG" id="nss:113419799"/>
<evidence type="ECO:0000256" key="1">
    <source>
        <dbReference type="ARBA" id="ARBA00004251"/>
    </source>
</evidence>
<dbReference type="InterPro" id="IPR015919">
    <property type="entry name" value="Cadherin-like_sf"/>
</dbReference>
<evidence type="ECO:0000256" key="13">
    <source>
        <dbReference type="SAM" id="Phobius"/>
    </source>
</evidence>
<dbReference type="InterPro" id="IPR002126">
    <property type="entry name" value="Cadherin-like_dom"/>
</dbReference>
<evidence type="ECO:0000256" key="6">
    <source>
        <dbReference type="ARBA" id="ARBA00022837"/>
    </source>
</evidence>
<evidence type="ECO:0000313" key="16">
    <source>
        <dbReference type="RefSeq" id="XP_026535155.1"/>
    </source>
</evidence>
<evidence type="ECO:0000256" key="3">
    <source>
        <dbReference type="ARBA" id="ARBA00022692"/>
    </source>
</evidence>
<evidence type="ECO:0000313" key="15">
    <source>
        <dbReference type="Proteomes" id="UP000504612"/>
    </source>
</evidence>
<evidence type="ECO:0000256" key="11">
    <source>
        <dbReference type="PROSITE-ProRule" id="PRU00043"/>
    </source>
</evidence>
<name>A0A6J1UXL6_9SAUR</name>
<accession>A0A6J1UXL6</accession>
<evidence type="ECO:0000256" key="12">
    <source>
        <dbReference type="SAM" id="MobiDB-lite"/>
    </source>
</evidence>
<dbReference type="Proteomes" id="UP000504612">
    <property type="component" value="Unplaced"/>
</dbReference>
<keyword evidence="9 13" id="KW-0472">Membrane</keyword>
<feature type="compositionally biased region" description="Basic and acidic residues" evidence="12">
    <location>
        <begin position="976"/>
        <end position="991"/>
    </location>
</feature>
<feature type="transmembrane region" description="Helical" evidence="13">
    <location>
        <begin position="831"/>
        <end position="855"/>
    </location>
</feature>
<organism evidence="15 16">
    <name type="scientific">Notechis scutatus</name>
    <name type="common">mainland tiger snake</name>
    <dbReference type="NCBI Taxonomy" id="8663"/>
    <lineage>
        <taxon>Eukaryota</taxon>
        <taxon>Metazoa</taxon>
        <taxon>Chordata</taxon>
        <taxon>Craniata</taxon>
        <taxon>Vertebrata</taxon>
        <taxon>Euteleostomi</taxon>
        <taxon>Lepidosauria</taxon>
        <taxon>Squamata</taxon>
        <taxon>Bifurcata</taxon>
        <taxon>Unidentata</taxon>
        <taxon>Episquamata</taxon>
        <taxon>Toxicofera</taxon>
        <taxon>Serpentes</taxon>
        <taxon>Colubroidea</taxon>
        <taxon>Elapidae</taxon>
        <taxon>Hydrophiinae</taxon>
        <taxon>Notechis</taxon>
    </lineage>
</organism>
<evidence type="ECO:0000256" key="2">
    <source>
        <dbReference type="ARBA" id="ARBA00022475"/>
    </source>
</evidence>
<dbReference type="PANTHER" id="PTHR24028">
    <property type="entry name" value="CADHERIN-87A"/>
    <property type="match status" value="1"/>
</dbReference>
<feature type="domain" description="Cadherin" evidence="14">
    <location>
        <begin position="488"/>
        <end position="587"/>
    </location>
</feature>
<dbReference type="PROSITE" id="PS50268">
    <property type="entry name" value="CADHERIN_2"/>
    <property type="match status" value="6"/>
</dbReference>
<dbReference type="InterPro" id="IPR020894">
    <property type="entry name" value="Cadherin_CS"/>
</dbReference>
<dbReference type="GO" id="GO:0005886">
    <property type="term" value="C:plasma membrane"/>
    <property type="evidence" value="ECO:0007669"/>
    <property type="project" value="UniProtKB-SubCell"/>
</dbReference>
<reference evidence="16" key="1">
    <citation type="submission" date="2025-08" db="UniProtKB">
        <authorList>
            <consortium name="RefSeq"/>
        </authorList>
    </citation>
    <scope>IDENTIFICATION</scope>
</reference>
<dbReference type="GeneID" id="113419799"/>
<dbReference type="RefSeq" id="XP_026535155.1">
    <property type="nucleotide sequence ID" value="XM_026679370.1"/>
</dbReference>
<dbReference type="FunFam" id="2.60.40.60:FF:000001">
    <property type="entry name" value="Protocadherin alpha 2"/>
    <property type="match status" value="1"/>
</dbReference>
<feature type="region of interest" description="Disordered" evidence="12">
    <location>
        <begin position="872"/>
        <end position="954"/>
    </location>
</feature>